<protein>
    <submittedName>
        <fullName evidence="2">Membrane FAM159A</fullName>
    </submittedName>
</protein>
<dbReference type="InterPro" id="IPR053891">
    <property type="entry name" value="Shisa_N"/>
</dbReference>
<dbReference type="Proteomes" id="UP001295444">
    <property type="component" value="Chromosome 08"/>
</dbReference>
<dbReference type="EMBL" id="OW240919">
    <property type="protein sequence ID" value="CAH2310851.1"/>
    <property type="molecule type" value="Genomic_DNA"/>
</dbReference>
<gene>
    <name evidence="2" type="ORF">PECUL_23A016160</name>
</gene>
<evidence type="ECO:0000313" key="3">
    <source>
        <dbReference type="Proteomes" id="UP001295444"/>
    </source>
</evidence>
<keyword evidence="3" id="KW-1185">Reference proteome</keyword>
<organism evidence="2 3">
    <name type="scientific">Pelobates cultripes</name>
    <name type="common">Western spadefoot toad</name>
    <dbReference type="NCBI Taxonomy" id="61616"/>
    <lineage>
        <taxon>Eukaryota</taxon>
        <taxon>Metazoa</taxon>
        <taxon>Chordata</taxon>
        <taxon>Craniata</taxon>
        <taxon>Vertebrata</taxon>
        <taxon>Euteleostomi</taxon>
        <taxon>Amphibia</taxon>
        <taxon>Batrachia</taxon>
        <taxon>Anura</taxon>
        <taxon>Pelobatoidea</taxon>
        <taxon>Pelobatidae</taxon>
        <taxon>Pelobates</taxon>
    </lineage>
</organism>
<sequence>MSTECSSYTTAEKVLVGAFSCPKADSDLGAIYCCGFKDIKYCCDDPNSFFPYEHSYMWWLRSTRFVDVAIAVTSSTCHPKYGCWETVMQPGLPYPFLDGTSYFDMTVIPL</sequence>
<accession>A0AAD1SX80</accession>
<proteinExistence type="predicted"/>
<evidence type="ECO:0000313" key="2">
    <source>
        <dbReference type="EMBL" id="CAH2310851.1"/>
    </source>
</evidence>
<evidence type="ECO:0000259" key="1">
    <source>
        <dbReference type="Pfam" id="PF13908"/>
    </source>
</evidence>
<reference evidence="2" key="1">
    <citation type="submission" date="2022-03" db="EMBL/GenBank/DDBJ databases">
        <authorList>
            <person name="Alioto T."/>
            <person name="Alioto T."/>
            <person name="Gomez Garrido J."/>
        </authorList>
    </citation>
    <scope>NUCLEOTIDE SEQUENCE</scope>
</reference>
<dbReference type="AlphaFoldDB" id="A0AAD1SX80"/>
<name>A0AAD1SX80_PELCU</name>
<feature type="domain" description="Shisa N-terminal" evidence="1">
    <location>
        <begin position="3"/>
        <end position="48"/>
    </location>
</feature>
<dbReference type="Pfam" id="PF13908">
    <property type="entry name" value="Shisa_N"/>
    <property type="match status" value="1"/>
</dbReference>